<name>A0ABT7IJL4_9BURK</name>
<evidence type="ECO:0000256" key="4">
    <source>
        <dbReference type="ARBA" id="ARBA00022692"/>
    </source>
</evidence>
<dbReference type="EMBL" id="JAKZJU020000001">
    <property type="protein sequence ID" value="MDL2058554.1"/>
    <property type="molecule type" value="Genomic_DNA"/>
</dbReference>
<feature type="transmembrane region" description="Helical" evidence="7">
    <location>
        <begin position="226"/>
        <end position="244"/>
    </location>
</feature>
<dbReference type="Pfam" id="PF00375">
    <property type="entry name" value="SDF"/>
    <property type="match status" value="1"/>
</dbReference>
<feature type="transmembrane region" description="Helical" evidence="7">
    <location>
        <begin position="146"/>
        <end position="166"/>
    </location>
</feature>
<dbReference type="PRINTS" id="PR00173">
    <property type="entry name" value="EDTRNSPORT"/>
</dbReference>
<evidence type="ECO:0000313" key="9">
    <source>
        <dbReference type="Proteomes" id="UP001165481"/>
    </source>
</evidence>
<feature type="transmembrane region" description="Helical" evidence="7">
    <location>
        <begin position="49"/>
        <end position="70"/>
    </location>
</feature>
<comment type="caution">
    <text evidence="8">The sequence shown here is derived from an EMBL/GenBank/DDBJ whole genome shotgun (WGS) entry which is preliminary data.</text>
</comment>
<protein>
    <submittedName>
        <fullName evidence="8">Dicarboxylate/amino acid:cation symporter</fullName>
    </submittedName>
</protein>
<evidence type="ECO:0000256" key="3">
    <source>
        <dbReference type="ARBA" id="ARBA00022475"/>
    </source>
</evidence>
<dbReference type="SUPFAM" id="SSF118215">
    <property type="entry name" value="Proton glutamate symport protein"/>
    <property type="match status" value="1"/>
</dbReference>
<evidence type="ECO:0000256" key="7">
    <source>
        <dbReference type="SAM" id="Phobius"/>
    </source>
</evidence>
<sequence>MASKTKKLGLATKILLAMVVGAAFGFIFKGSYDIWGQVTQPIGTIFIRLLKMTIIPLVFFSIVCGVASVANLQRLKKVGGTFLIFWFLASMLAAVSGIFWAYVIEPGVGIHLAEKAAFSTKDVSVVNSLVNWFPDNVFASFTNFNILQVIIFSLFLGFAIALLPAGSEAKRLLSKGFEVCNTAITKVVEIVMIFAPLGVLCLMADVTGTLGTEVLTGLGKMLVTQYVAYATVLLVMFPIILKFIAKVSPLRHYANVFPAMILAFSTCSSSATLPLTMKCTKERAGVPDETVNLLAPPAATINMQACCAEMPIYAIFAAQMFGLDFGFGQLVLICFLGIIMAAGVAGVPGGGIMMSAIMMQTMGLPLTIVPWVAGIYRLIDMPNTMLNVTGDTVGMVTTASLLGTLDRDKFNAPKSIYG</sequence>
<comment type="subcellular location">
    <subcellularLocation>
        <location evidence="1">Cell membrane</location>
        <topology evidence="1">Multi-pass membrane protein</topology>
    </subcellularLocation>
</comment>
<feature type="transmembrane region" description="Helical" evidence="7">
    <location>
        <begin position="187"/>
        <end position="206"/>
    </location>
</feature>
<evidence type="ECO:0000256" key="2">
    <source>
        <dbReference type="ARBA" id="ARBA00022448"/>
    </source>
</evidence>
<keyword evidence="6 7" id="KW-0472">Membrane</keyword>
<feature type="transmembrane region" description="Helical" evidence="7">
    <location>
        <begin position="357"/>
        <end position="379"/>
    </location>
</feature>
<accession>A0ABT7IJL4</accession>
<keyword evidence="9" id="KW-1185">Reference proteome</keyword>
<dbReference type="PANTHER" id="PTHR42865:SF7">
    <property type="entry name" value="PROTON_GLUTAMATE-ASPARTATE SYMPORTER"/>
    <property type="match status" value="1"/>
</dbReference>
<dbReference type="Proteomes" id="UP001165481">
    <property type="component" value="Unassembled WGS sequence"/>
</dbReference>
<dbReference type="Gene3D" id="1.10.3860.10">
    <property type="entry name" value="Sodium:dicarboxylate symporter"/>
    <property type="match status" value="1"/>
</dbReference>
<evidence type="ECO:0000256" key="6">
    <source>
        <dbReference type="ARBA" id="ARBA00023136"/>
    </source>
</evidence>
<keyword evidence="5 7" id="KW-1133">Transmembrane helix</keyword>
<evidence type="ECO:0000256" key="5">
    <source>
        <dbReference type="ARBA" id="ARBA00022989"/>
    </source>
</evidence>
<dbReference type="RefSeq" id="WP_243375765.1">
    <property type="nucleotide sequence ID" value="NZ_JAKZJU020000001.1"/>
</dbReference>
<keyword evidence="2" id="KW-0813">Transport</keyword>
<evidence type="ECO:0000256" key="1">
    <source>
        <dbReference type="ARBA" id="ARBA00004651"/>
    </source>
</evidence>
<proteinExistence type="predicted"/>
<dbReference type="PANTHER" id="PTHR42865">
    <property type="entry name" value="PROTON/GLUTAMATE-ASPARTATE SYMPORTER"/>
    <property type="match status" value="1"/>
</dbReference>
<gene>
    <name evidence="8" type="ORF">MUN46_001095</name>
</gene>
<evidence type="ECO:0000313" key="8">
    <source>
        <dbReference type="EMBL" id="MDL2058554.1"/>
    </source>
</evidence>
<keyword evidence="4 7" id="KW-0812">Transmembrane</keyword>
<keyword evidence="3" id="KW-1003">Cell membrane</keyword>
<organism evidence="8 9">
    <name type="scientific">Mesosutterella faecium</name>
    <dbReference type="NCBI Taxonomy" id="2925194"/>
    <lineage>
        <taxon>Bacteria</taxon>
        <taxon>Pseudomonadati</taxon>
        <taxon>Pseudomonadota</taxon>
        <taxon>Betaproteobacteria</taxon>
        <taxon>Burkholderiales</taxon>
        <taxon>Sutterellaceae</taxon>
        <taxon>Mesosutterella</taxon>
    </lineage>
</organism>
<feature type="transmembrane region" description="Helical" evidence="7">
    <location>
        <begin position="82"/>
        <end position="103"/>
    </location>
</feature>
<dbReference type="InterPro" id="IPR036458">
    <property type="entry name" value="Na:dicarbo_symporter_sf"/>
</dbReference>
<reference evidence="8" key="1">
    <citation type="submission" date="2023-03" db="EMBL/GenBank/DDBJ databases">
        <title>Mesosutterella sp. nov. isolated from porcine feces.</title>
        <authorList>
            <person name="Yu S."/>
        </authorList>
    </citation>
    <scope>NUCLEOTIDE SEQUENCE</scope>
    <source>
        <strain evidence="8">AGMB02718</strain>
    </source>
</reference>
<feature type="transmembrane region" description="Helical" evidence="7">
    <location>
        <begin position="330"/>
        <end position="351"/>
    </location>
</feature>
<dbReference type="InterPro" id="IPR001991">
    <property type="entry name" value="Na-dicarboxylate_symporter"/>
</dbReference>